<dbReference type="InterPro" id="IPR036864">
    <property type="entry name" value="Zn2-C6_fun-type_DNA-bd_sf"/>
</dbReference>
<dbReference type="Pfam" id="PF11951">
    <property type="entry name" value="Fungal_trans_2"/>
    <property type="match status" value="1"/>
</dbReference>
<feature type="region of interest" description="Disordered" evidence="5">
    <location>
        <begin position="57"/>
        <end position="96"/>
    </location>
</feature>
<keyword evidence="8" id="KW-1185">Reference proteome</keyword>
<dbReference type="PROSITE" id="PS50048">
    <property type="entry name" value="ZN2_CY6_FUNGAL_2"/>
    <property type="match status" value="1"/>
</dbReference>
<keyword evidence="3" id="KW-0804">Transcription</keyword>
<dbReference type="InterPro" id="IPR053178">
    <property type="entry name" value="Osmoadaptation_assoc"/>
</dbReference>
<dbReference type="PANTHER" id="PTHR38111">
    <property type="entry name" value="ZN(2)-C6 FUNGAL-TYPE DOMAIN-CONTAINING PROTEIN-RELATED"/>
    <property type="match status" value="1"/>
</dbReference>
<evidence type="ECO:0000259" key="6">
    <source>
        <dbReference type="PROSITE" id="PS50048"/>
    </source>
</evidence>
<feature type="region of interest" description="Disordered" evidence="5">
    <location>
        <begin position="425"/>
        <end position="445"/>
    </location>
</feature>
<dbReference type="CDD" id="cd00067">
    <property type="entry name" value="GAL4"/>
    <property type="match status" value="1"/>
</dbReference>
<dbReference type="PANTHER" id="PTHR38111:SF6">
    <property type="entry name" value="FINGER DOMAIN PROTEIN, PUTATIVE (AFU_ORTHOLOGUE AFUA_8G01940)-RELATED"/>
    <property type="match status" value="1"/>
</dbReference>
<feature type="compositionally biased region" description="Low complexity" evidence="5">
    <location>
        <begin position="71"/>
        <end position="90"/>
    </location>
</feature>
<dbReference type="GO" id="GO:0008270">
    <property type="term" value="F:zinc ion binding"/>
    <property type="evidence" value="ECO:0007669"/>
    <property type="project" value="InterPro"/>
</dbReference>
<evidence type="ECO:0000256" key="5">
    <source>
        <dbReference type="SAM" id="MobiDB-lite"/>
    </source>
</evidence>
<name>A0A1V6SR66_9EURO</name>
<keyword evidence="2" id="KW-0238">DNA-binding</keyword>
<feature type="domain" description="Zn(2)-C6 fungal-type" evidence="6">
    <location>
        <begin position="9"/>
        <end position="37"/>
    </location>
</feature>
<dbReference type="Gene3D" id="4.10.240.10">
    <property type="entry name" value="Zn(2)-C6 fungal-type DNA-binding domain"/>
    <property type="match status" value="1"/>
</dbReference>
<accession>A0A1V6SR66</accession>
<keyword evidence="1" id="KW-0805">Transcription regulation</keyword>
<dbReference type="InterPro" id="IPR021858">
    <property type="entry name" value="Fun_TF"/>
</dbReference>
<comment type="caution">
    <text evidence="7">The sequence shown here is derived from an EMBL/GenBank/DDBJ whole genome shotgun (WGS) entry which is preliminary data.</text>
</comment>
<dbReference type="AlphaFoldDB" id="A0A1V6SR66"/>
<evidence type="ECO:0000256" key="1">
    <source>
        <dbReference type="ARBA" id="ARBA00023015"/>
    </source>
</evidence>
<dbReference type="Proteomes" id="UP000191285">
    <property type="component" value="Unassembled WGS sequence"/>
</dbReference>
<evidence type="ECO:0000256" key="4">
    <source>
        <dbReference type="ARBA" id="ARBA00023242"/>
    </source>
</evidence>
<evidence type="ECO:0000313" key="8">
    <source>
        <dbReference type="Proteomes" id="UP000191285"/>
    </source>
</evidence>
<dbReference type="Pfam" id="PF00172">
    <property type="entry name" value="Zn_clus"/>
    <property type="match status" value="1"/>
</dbReference>
<sequence length="483" mass="53339">MAGPPRSKGCLACVKRHVRCDETRPECQICQKRGVECPGYERERRFVVYDFPPSNESFSAKNTPRPQKGRSSQSRLSSSASSSCDSSELSQGFKRQSTRRVPPLDISIDVSLASNLAAQAWTLQYRQSIFAMMEGDLAPVHNAYAQRLDRNWALVLQNPQGDGHDAEEWAFRCLGVFQIGQKNGDKKQILASREIYGRAVRELSRALSNPSLALSDGTLAAAIILGVYEILNEDGQAYWVTHSNGIQTLFRLRGPRAHLDGYGRTLLLSFRSWIVFGALLKGEKCFLEDQEWAAMGRETMKREKKLGKESPLANLVESAFQDIARCPGYLVQTKTIVSSTRPLQKEREKLTGRIKASSQILESVRRDISAGLDTSQSSTGNEFQKFIGAMPLESAMAMAEFSIEGLTSAIKFLQSLLVALEHGHSQSPTTGKAKENSGSISSKPPIVQETSLPCLSGWGRDPREVVFVRVALTMGMMVGPPVF</sequence>
<keyword evidence="4" id="KW-0539">Nucleus</keyword>
<dbReference type="InterPro" id="IPR001138">
    <property type="entry name" value="Zn2Cys6_DnaBD"/>
</dbReference>
<proteinExistence type="predicted"/>
<dbReference type="EMBL" id="MLKD01000025">
    <property type="protein sequence ID" value="OQE16194.1"/>
    <property type="molecule type" value="Genomic_DNA"/>
</dbReference>
<dbReference type="GO" id="GO:0000981">
    <property type="term" value="F:DNA-binding transcription factor activity, RNA polymerase II-specific"/>
    <property type="evidence" value="ECO:0007669"/>
    <property type="project" value="InterPro"/>
</dbReference>
<dbReference type="SUPFAM" id="SSF57701">
    <property type="entry name" value="Zn2/Cys6 DNA-binding domain"/>
    <property type="match status" value="1"/>
</dbReference>
<dbReference type="OrthoDB" id="3525185at2759"/>
<protein>
    <recommendedName>
        <fullName evidence="6">Zn(2)-C6 fungal-type domain-containing protein</fullName>
    </recommendedName>
</protein>
<dbReference type="GO" id="GO:0003677">
    <property type="term" value="F:DNA binding"/>
    <property type="evidence" value="ECO:0007669"/>
    <property type="project" value="UniProtKB-KW"/>
</dbReference>
<evidence type="ECO:0000256" key="3">
    <source>
        <dbReference type="ARBA" id="ARBA00023163"/>
    </source>
</evidence>
<dbReference type="STRING" id="303698.A0A1V6SR66"/>
<evidence type="ECO:0000313" key="7">
    <source>
        <dbReference type="EMBL" id="OQE16194.1"/>
    </source>
</evidence>
<organism evidence="7 8">
    <name type="scientific">Penicillium steckii</name>
    <dbReference type="NCBI Taxonomy" id="303698"/>
    <lineage>
        <taxon>Eukaryota</taxon>
        <taxon>Fungi</taxon>
        <taxon>Dikarya</taxon>
        <taxon>Ascomycota</taxon>
        <taxon>Pezizomycotina</taxon>
        <taxon>Eurotiomycetes</taxon>
        <taxon>Eurotiomycetidae</taxon>
        <taxon>Eurotiales</taxon>
        <taxon>Aspergillaceae</taxon>
        <taxon>Penicillium</taxon>
    </lineage>
</organism>
<reference evidence="8" key="1">
    <citation type="journal article" date="2017" name="Nat. Microbiol.">
        <title>Global analysis of biosynthetic gene clusters reveals vast potential of secondary metabolite production in Penicillium species.</title>
        <authorList>
            <person name="Nielsen J.C."/>
            <person name="Grijseels S."/>
            <person name="Prigent S."/>
            <person name="Ji B."/>
            <person name="Dainat J."/>
            <person name="Nielsen K.F."/>
            <person name="Frisvad J.C."/>
            <person name="Workman M."/>
            <person name="Nielsen J."/>
        </authorList>
    </citation>
    <scope>NUCLEOTIDE SEQUENCE [LARGE SCALE GENOMIC DNA]</scope>
    <source>
        <strain evidence="8">IBT 24891</strain>
    </source>
</reference>
<dbReference type="SMART" id="SM00066">
    <property type="entry name" value="GAL4"/>
    <property type="match status" value="1"/>
</dbReference>
<gene>
    <name evidence="7" type="ORF">PENSTE_c025G08620</name>
</gene>
<evidence type="ECO:0000256" key="2">
    <source>
        <dbReference type="ARBA" id="ARBA00023125"/>
    </source>
</evidence>